<dbReference type="EMBL" id="FNYD01000002">
    <property type="protein sequence ID" value="SEI72253.1"/>
    <property type="molecule type" value="Genomic_DNA"/>
</dbReference>
<dbReference type="OrthoDB" id="9793400at2"/>
<dbReference type="Gene3D" id="1.10.10.60">
    <property type="entry name" value="Homeodomain-like"/>
    <property type="match status" value="1"/>
</dbReference>
<evidence type="ECO:0000313" key="5">
    <source>
        <dbReference type="EMBL" id="SEI72253.1"/>
    </source>
</evidence>
<dbReference type="SMART" id="SM00342">
    <property type="entry name" value="HTH_ARAC"/>
    <property type="match status" value="1"/>
</dbReference>
<dbReference type="InterPro" id="IPR052158">
    <property type="entry name" value="INH-QAR"/>
</dbReference>
<sequence>MARDPFVQKGGSADFMLSFDGPPQSFHFLLLPGTTMLAVAAAIEPLRIANQLTRKQLYTWHTMTEDGEPIRCSNGLRIIPDEAMRPLPATGLGFVCAGVEPERGQSPSVLNWVRREHRFGRSLGGICTGAFALARSGILDGVRFTLHWENQAGFAEAFPSLEPTQNIYESDGRITTCGGGNAAIDMMLALIETRHGSQLAAMVADMCIHMRADPRAPQRSARSIAIGSRNPKLLAAIDIMQDSIEEPLNCRDLCQRLGTSRRQLERLFKRYVEEAPMTYYMNLRLSRASAYLNETNMPVADIAAATGFSNTSHLARKFREKYGASPHSYRKAWS</sequence>
<protein>
    <submittedName>
        <fullName evidence="5">Transcriptional regulator, AraC family with amidase-like domain</fullName>
    </submittedName>
</protein>
<dbReference type="PANTHER" id="PTHR43130:SF3">
    <property type="entry name" value="HTH-TYPE TRANSCRIPTIONAL REGULATOR RV1931C"/>
    <property type="match status" value="1"/>
</dbReference>
<dbReference type="GO" id="GO:0043565">
    <property type="term" value="F:sequence-specific DNA binding"/>
    <property type="evidence" value="ECO:0007669"/>
    <property type="project" value="InterPro"/>
</dbReference>
<evidence type="ECO:0000256" key="1">
    <source>
        <dbReference type="ARBA" id="ARBA00023015"/>
    </source>
</evidence>
<evidence type="ECO:0000256" key="3">
    <source>
        <dbReference type="ARBA" id="ARBA00023163"/>
    </source>
</evidence>
<dbReference type="Pfam" id="PF12833">
    <property type="entry name" value="HTH_18"/>
    <property type="match status" value="1"/>
</dbReference>
<dbReference type="PROSITE" id="PS00041">
    <property type="entry name" value="HTH_ARAC_FAMILY_1"/>
    <property type="match status" value="1"/>
</dbReference>
<dbReference type="Pfam" id="PF01965">
    <property type="entry name" value="DJ-1_PfpI"/>
    <property type="match status" value="1"/>
</dbReference>
<evidence type="ECO:0000256" key="2">
    <source>
        <dbReference type="ARBA" id="ARBA00023125"/>
    </source>
</evidence>
<proteinExistence type="predicted"/>
<reference evidence="5 6" key="1">
    <citation type="submission" date="2016-10" db="EMBL/GenBank/DDBJ databases">
        <authorList>
            <person name="de Groot N.N."/>
        </authorList>
    </citation>
    <scope>NUCLEOTIDE SEQUENCE [LARGE SCALE GENOMIC DNA]</scope>
    <source>
        <strain evidence="5 6">DSM 29340</strain>
    </source>
</reference>
<dbReference type="InterPro" id="IPR002818">
    <property type="entry name" value="DJ-1/PfpI"/>
</dbReference>
<keyword evidence="3" id="KW-0804">Transcription</keyword>
<dbReference type="SUPFAM" id="SSF46689">
    <property type="entry name" value="Homeodomain-like"/>
    <property type="match status" value="2"/>
</dbReference>
<evidence type="ECO:0000313" key="6">
    <source>
        <dbReference type="Proteomes" id="UP000199379"/>
    </source>
</evidence>
<keyword evidence="2" id="KW-0238">DNA-binding</keyword>
<accession>A0A1H6SWJ7</accession>
<evidence type="ECO:0000259" key="4">
    <source>
        <dbReference type="PROSITE" id="PS01124"/>
    </source>
</evidence>
<dbReference type="PROSITE" id="PS01124">
    <property type="entry name" value="HTH_ARAC_FAMILY_2"/>
    <property type="match status" value="1"/>
</dbReference>
<dbReference type="SUPFAM" id="SSF52317">
    <property type="entry name" value="Class I glutamine amidotransferase-like"/>
    <property type="match status" value="1"/>
</dbReference>
<dbReference type="STRING" id="1227549.SAMN05444007_102205"/>
<dbReference type="InterPro" id="IPR009057">
    <property type="entry name" value="Homeodomain-like_sf"/>
</dbReference>
<feature type="domain" description="HTH araC/xylS-type" evidence="4">
    <location>
        <begin position="234"/>
        <end position="332"/>
    </location>
</feature>
<keyword evidence="6" id="KW-1185">Reference proteome</keyword>
<keyword evidence="1" id="KW-0805">Transcription regulation</keyword>
<organism evidence="5 6">
    <name type="scientific">Cribrihabitans marinus</name>
    <dbReference type="NCBI Taxonomy" id="1227549"/>
    <lineage>
        <taxon>Bacteria</taxon>
        <taxon>Pseudomonadati</taxon>
        <taxon>Pseudomonadota</taxon>
        <taxon>Alphaproteobacteria</taxon>
        <taxon>Rhodobacterales</taxon>
        <taxon>Paracoccaceae</taxon>
        <taxon>Cribrihabitans</taxon>
    </lineage>
</organism>
<dbReference type="InterPro" id="IPR018060">
    <property type="entry name" value="HTH_AraC"/>
</dbReference>
<name>A0A1H6SWJ7_9RHOB</name>
<dbReference type="CDD" id="cd03136">
    <property type="entry name" value="GATase1_AraC_ArgR_like"/>
    <property type="match status" value="1"/>
</dbReference>
<dbReference type="AlphaFoldDB" id="A0A1H6SWJ7"/>
<gene>
    <name evidence="5" type="ORF">SAMN05444007_102205</name>
</gene>
<dbReference type="InterPro" id="IPR018062">
    <property type="entry name" value="HTH_AraC-typ_CS"/>
</dbReference>
<dbReference type="PANTHER" id="PTHR43130">
    <property type="entry name" value="ARAC-FAMILY TRANSCRIPTIONAL REGULATOR"/>
    <property type="match status" value="1"/>
</dbReference>
<dbReference type="Proteomes" id="UP000199379">
    <property type="component" value="Unassembled WGS sequence"/>
</dbReference>
<dbReference type="Gene3D" id="3.40.50.880">
    <property type="match status" value="1"/>
</dbReference>
<dbReference type="GO" id="GO:0003700">
    <property type="term" value="F:DNA-binding transcription factor activity"/>
    <property type="evidence" value="ECO:0007669"/>
    <property type="project" value="InterPro"/>
</dbReference>
<dbReference type="RefSeq" id="WP_092362584.1">
    <property type="nucleotide sequence ID" value="NZ_BMGV01000002.1"/>
</dbReference>
<dbReference type="InterPro" id="IPR029062">
    <property type="entry name" value="Class_I_gatase-like"/>
</dbReference>